<organism evidence="2 3">
    <name type="scientific">Pantoea latae</name>
    <dbReference type="NCBI Taxonomy" id="1964541"/>
    <lineage>
        <taxon>Bacteria</taxon>
        <taxon>Pseudomonadati</taxon>
        <taxon>Pseudomonadota</taxon>
        <taxon>Gammaproteobacteria</taxon>
        <taxon>Enterobacterales</taxon>
        <taxon>Erwiniaceae</taxon>
        <taxon>Pantoea</taxon>
    </lineage>
</organism>
<evidence type="ECO:0000313" key="2">
    <source>
        <dbReference type="EMBL" id="OQP33398.1"/>
    </source>
</evidence>
<dbReference type="PANTHER" id="PTHR38008">
    <property type="entry name" value="HEMOLYSIN-RELATED"/>
    <property type="match status" value="1"/>
</dbReference>
<dbReference type="AlphaFoldDB" id="A0A1V9DHU5"/>
<evidence type="ECO:0000256" key="1">
    <source>
        <dbReference type="SAM" id="SignalP"/>
    </source>
</evidence>
<sequence>MNPHIANTAVIAASLLLAACAQHASSPRLNMHNPAADWCLHSGGKLSEVRTEAGVTGYCTLPSGELIEQWALYHRDHAKKG</sequence>
<name>A0A1V9DHU5_9GAMM</name>
<dbReference type="InterPro" id="IPR005590">
    <property type="entry name" value="DUF333"/>
</dbReference>
<dbReference type="OrthoDB" id="148878at2"/>
<feature type="chain" id="PRO_5010723376" description="Hemolysin" evidence="1">
    <location>
        <begin position="25"/>
        <end position="81"/>
    </location>
</feature>
<keyword evidence="1" id="KW-0732">Signal</keyword>
<comment type="caution">
    <text evidence="2">The sequence shown here is derived from an EMBL/GenBank/DDBJ whole genome shotgun (WGS) entry which is preliminary data.</text>
</comment>
<accession>A0A1V9DHU5</accession>
<keyword evidence="3" id="KW-1185">Reference proteome</keyword>
<evidence type="ECO:0000313" key="3">
    <source>
        <dbReference type="Proteomes" id="UP000192769"/>
    </source>
</evidence>
<feature type="signal peptide" evidence="1">
    <location>
        <begin position="1"/>
        <end position="24"/>
    </location>
</feature>
<dbReference type="Proteomes" id="UP000192769">
    <property type="component" value="Unassembled WGS sequence"/>
</dbReference>
<proteinExistence type="predicted"/>
<protein>
    <recommendedName>
        <fullName evidence="4">Hemolysin</fullName>
    </recommendedName>
</protein>
<evidence type="ECO:0008006" key="4">
    <source>
        <dbReference type="Google" id="ProtNLM"/>
    </source>
</evidence>
<dbReference type="PANTHER" id="PTHR38008:SF2">
    <property type="entry name" value="HEMOLYSIN"/>
    <property type="match status" value="1"/>
</dbReference>
<dbReference type="EMBL" id="MWUE01000017">
    <property type="protein sequence ID" value="OQP33398.1"/>
    <property type="molecule type" value="Genomic_DNA"/>
</dbReference>
<reference evidence="2 3" key="1">
    <citation type="submission" date="2017-02" db="EMBL/GenBank/DDBJ databases">
        <title>Whole genome shotgun sequence of Pantoea agglomerans strain AS1 isolated from a cycad, Zamia floridana in Central Florida, USA.</title>
        <authorList>
            <person name="Lata P."/>
            <person name="Govindarajan S."/>
            <person name="Qi F."/>
            <person name="Li J.-L."/>
            <person name="Maurya S.K."/>
            <person name="Sahoo M.K."/>
        </authorList>
    </citation>
    <scope>NUCLEOTIDE SEQUENCE [LARGE SCALE GENOMIC DNA]</scope>
    <source>
        <strain evidence="2 3">AS1</strain>
    </source>
</reference>
<gene>
    <name evidence="2" type="ORF">B2J69_11515</name>
</gene>
<dbReference type="Pfam" id="PF03891">
    <property type="entry name" value="DUF333"/>
    <property type="match status" value="1"/>
</dbReference>